<keyword evidence="7 19" id="KW-1003">Cell membrane</keyword>
<keyword evidence="21" id="KW-1185">Reference proteome</keyword>
<evidence type="ECO:0000256" key="12">
    <source>
        <dbReference type="ARBA" id="ARBA00022989"/>
    </source>
</evidence>
<keyword evidence="8 19" id="KW-0169">Cobalamin biosynthesis</keyword>
<dbReference type="PANTHER" id="PTHR34148">
    <property type="entry name" value="ADENOSYLCOBINAMIDE-GDP RIBAZOLETRANSFERASE"/>
    <property type="match status" value="1"/>
</dbReference>
<evidence type="ECO:0000256" key="11">
    <source>
        <dbReference type="ARBA" id="ARBA00022842"/>
    </source>
</evidence>
<accession>A0A4R1K9K8</accession>
<name>A0A4R1K9K8_9BACT</name>
<evidence type="ECO:0000256" key="14">
    <source>
        <dbReference type="ARBA" id="ARBA00025228"/>
    </source>
</evidence>
<keyword evidence="11 19" id="KW-0460">Magnesium</keyword>
<feature type="transmembrane region" description="Helical" evidence="19">
    <location>
        <begin position="200"/>
        <end position="218"/>
    </location>
</feature>
<keyword evidence="12 19" id="KW-1133">Transmembrane helix</keyword>
<dbReference type="RefSeq" id="WP_165871266.1">
    <property type="nucleotide sequence ID" value="NZ_JAJUHT010000011.1"/>
</dbReference>
<dbReference type="GO" id="GO:0009236">
    <property type="term" value="P:cobalamin biosynthetic process"/>
    <property type="evidence" value="ECO:0007669"/>
    <property type="project" value="UniProtKB-UniRule"/>
</dbReference>
<comment type="subcellular location">
    <subcellularLocation>
        <location evidence="2 19">Cell membrane</location>
        <topology evidence="2 19">Multi-pass membrane protein</topology>
    </subcellularLocation>
</comment>
<evidence type="ECO:0000256" key="9">
    <source>
        <dbReference type="ARBA" id="ARBA00022679"/>
    </source>
</evidence>
<feature type="transmembrane region" description="Helical" evidence="19">
    <location>
        <begin position="141"/>
        <end position="161"/>
    </location>
</feature>
<dbReference type="NCBIfam" id="TIGR00317">
    <property type="entry name" value="cobS"/>
    <property type="match status" value="1"/>
</dbReference>
<dbReference type="GO" id="GO:0051073">
    <property type="term" value="F:adenosylcobinamide-GDP ribazoletransferase activity"/>
    <property type="evidence" value="ECO:0007669"/>
    <property type="project" value="UniProtKB-UniRule"/>
</dbReference>
<evidence type="ECO:0000256" key="4">
    <source>
        <dbReference type="ARBA" id="ARBA00010561"/>
    </source>
</evidence>
<evidence type="ECO:0000256" key="13">
    <source>
        <dbReference type="ARBA" id="ARBA00023136"/>
    </source>
</evidence>
<evidence type="ECO:0000256" key="7">
    <source>
        <dbReference type="ARBA" id="ARBA00022475"/>
    </source>
</evidence>
<proteinExistence type="inferred from homology"/>
<evidence type="ECO:0000256" key="2">
    <source>
        <dbReference type="ARBA" id="ARBA00004651"/>
    </source>
</evidence>
<feature type="transmembrane region" description="Helical" evidence="19">
    <location>
        <begin position="70"/>
        <end position="94"/>
    </location>
</feature>
<feature type="transmembrane region" description="Helical" evidence="19">
    <location>
        <begin position="173"/>
        <end position="194"/>
    </location>
</feature>
<evidence type="ECO:0000256" key="3">
    <source>
        <dbReference type="ARBA" id="ARBA00004663"/>
    </source>
</evidence>
<evidence type="ECO:0000256" key="6">
    <source>
        <dbReference type="ARBA" id="ARBA00015850"/>
    </source>
</evidence>
<dbReference type="HAMAP" id="MF_00719">
    <property type="entry name" value="CobS"/>
    <property type="match status" value="1"/>
</dbReference>
<dbReference type="Proteomes" id="UP000294614">
    <property type="component" value="Unassembled WGS sequence"/>
</dbReference>
<dbReference type="GO" id="GO:0008818">
    <property type="term" value="F:cobalamin 5'-phosphate synthase activity"/>
    <property type="evidence" value="ECO:0007669"/>
    <property type="project" value="UniProtKB-UniRule"/>
</dbReference>
<gene>
    <name evidence="19" type="primary">cobS</name>
    <name evidence="20" type="ORF">C8D98_1927</name>
</gene>
<keyword evidence="13 19" id="KW-0472">Membrane</keyword>
<evidence type="ECO:0000256" key="18">
    <source>
        <dbReference type="ARBA" id="ARBA00049504"/>
    </source>
</evidence>
<evidence type="ECO:0000256" key="17">
    <source>
        <dbReference type="ARBA" id="ARBA00048623"/>
    </source>
</evidence>
<evidence type="ECO:0000313" key="21">
    <source>
        <dbReference type="Proteomes" id="UP000294614"/>
    </source>
</evidence>
<evidence type="ECO:0000256" key="1">
    <source>
        <dbReference type="ARBA" id="ARBA00001946"/>
    </source>
</evidence>
<evidence type="ECO:0000256" key="10">
    <source>
        <dbReference type="ARBA" id="ARBA00022692"/>
    </source>
</evidence>
<dbReference type="PANTHER" id="PTHR34148:SF1">
    <property type="entry name" value="ADENOSYLCOBINAMIDE-GDP RIBAZOLETRANSFERASE"/>
    <property type="match status" value="1"/>
</dbReference>
<evidence type="ECO:0000313" key="20">
    <source>
        <dbReference type="EMBL" id="TCK61045.1"/>
    </source>
</evidence>
<comment type="pathway">
    <text evidence="3 19">Cofactor biosynthesis; adenosylcobalamin biosynthesis; adenosylcobalamin from cob(II)yrinate a,c-diamide: step 7/7.</text>
</comment>
<comment type="catalytic activity">
    <reaction evidence="17 19">
        <text>alpha-ribazole + adenosylcob(III)inamide-GDP = adenosylcob(III)alamin + GMP + H(+)</text>
        <dbReference type="Rhea" id="RHEA:16049"/>
        <dbReference type="ChEBI" id="CHEBI:10329"/>
        <dbReference type="ChEBI" id="CHEBI:15378"/>
        <dbReference type="ChEBI" id="CHEBI:18408"/>
        <dbReference type="ChEBI" id="CHEBI:58115"/>
        <dbReference type="ChEBI" id="CHEBI:60487"/>
        <dbReference type="EC" id="2.7.8.26"/>
    </reaction>
</comment>
<feature type="transmembrane region" description="Helical" evidence="19">
    <location>
        <begin position="39"/>
        <end position="58"/>
    </location>
</feature>
<evidence type="ECO:0000256" key="8">
    <source>
        <dbReference type="ARBA" id="ARBA00022573"/>
    </source>
</evidence>
<evidence type="ECO:0000256" key="16">
    <source>
        <dbReference type="ARBA" id="ARBA00032853"/>
    </source>
</evidence>
<comment type="caution">
    <text evidence="20">The sequence shown here is derived from an EMBL/GenBank/DDBJ whole genome shotgun (WGS) entry which is preliminary data.</text>
</comment>
<organism evidence="20 21">
    <name type="scientific">Seleniivibrio woodruffii</name>
    <dbReference type="NCBI Taxonomy" id="1078050"/>
    <lineage>
        <taxon>Bacteria</taxon>
        <taxon>Pseudomonadati</taxon>
        <taxon>Deferribacterota</taxon>
        <taxon>Deferribacteres</taxon>
        <taxon>Deferribacterales</taxon>
        <taxon>Geovibrionaceae</taxon>
        <taxon>Seleniivibrio</taxon>
    </lineage>
</organism>
<comment type="cofactor">
    <cofactor evidence="1 19">
        <name>Mg(2+)</name>
        <dbReference type="ChEBI" id="CHEBI:18420"/>
    </cofactor>
</comment>
<keyword evidence="10 19" id="KW-0812">Transmembrane</keyword>
<evidence type="ECO:0000256" key="5">
    <source>
        <dbReference type="ARBA" id="ARBA00013200"/>
    </source>
</evidence>
<evidence type="ECO:0000256" key="15">
    <source>
        <dbReference type="ARBA" id="ARBA00032605"/>
    </source>
</evidence>
<dbReference type="EMBL" id="SMGG01000004">
    <property type="protein sequence ID" value="TCK61045.1"/>
    <property type="molecule type" value="Genomic_DNA"/>
</dbReference>
<dbReference type="UniPathway" id="UPA00148">
    <property type="reaction ID" value="UER00238"/>
</dbReference>
<comment type="function">
    <text evidence="14 19">Joins adenosylcobinamide-GDP and alpha-ribazole to generate adenosylcobalamin (Ado-cobalamin). Also synthesizes adenosylcobalamin 5'-phosphate from adenosylcobinamide-GDP and alpha-ribazole 5'-phosphate.</text>
</comment>
<dbReference type="EC" id="2.7.8.26" evidence="5 19"/>
<dbReference type="AlphaFoldDB" id="A0A4R1K9K8"/>
<keyword evidence="9 19" id="KW-0808">Transferase</keyword>
<comment type="catalytic activity">
    <reaction evidence="18 19">
        <text>alpha-ribazole 5'-phosphate + adenosylcob(III)inamide-GDP = adenosylcob(III)alamin 5'-phosphate + GMP + H(+)</text>
        <dbReference type="Rhea" id="RHEA:23560"/>
        <dbReference type="ChEBI" id="CHEBI:15378"/>
        <dbReference type="ChEBI" id="CHEBI:57918"/>
        <dbReference type="ChEBI" id="CHEBI:58115"/>
        <dbReference type="ChEBI" id="CHEBI:60487"/>
        <dbReference type="ChEBI" id="CHEBI:60493"/>
        <dbReference type="EC" id="2.7.8.26"/>
    </reaction>
</comment>
<protein>
    <recommendedName>
        <fullName evidence="6 19">Adenosylcobinamide-GDP ribazoletransferase</fullName>
        <ecNumber evidence="5 19">2.7.8.26</ecNumber>
    </recommendedName>
    <alternativeName>
        <fullName evidence="16 19">Cobalamin synthase</fullName>
    </alternativeName>
    <alternativeName>
        <fullName evidence="15 19">Cobalamin-5'-phosphate synthase</fullName>
    </alternativeName>
</protein>
<dbReference type="GO" id="GO:0005886">
    <property type="term" value="C:plasma membrane"/>
    <property type="evidence" value="ECO:0007669"/>
    <property type="project" value="UniProtKB-SubCell"/>
</dbReference>
<feature type="transmembrane region" description="Helical" evidence="19">
    <location>
        <begin position="115"/>
        <end position="135"/>
    </location>
</feature>
<dbReference type="Pfam" id="PF02654">
    <property type="entry name" value="CobS"/>
    <property type="match status" value="1"/>
</dbReference>
<dbReference type="InterPro" id="IPR003805">
    <property type="entry name" value="CobS"/>
</dbReference>
<evidence type="ECO:0000256" key="19">
    <source>
        <dbReference type="HAMAP-Rule" id="MF_00719"/>
    </source>
</evidence>
<comment type="similarity">
    <text evidence="4 19">Belongs to the CobS family.</text>
</comment>
<sequence>MPRQAFPLRRCDIFKSYRDALSFLTVIRFNSPDFDGRKAVYSFVPVGLTVGLPLWLFYSYAQGFLPQTAMAVITVLYLVLITGALHLDGLADTADGIFSFRDREKMLEIMRDSRIGTMGAVAIVMVLLIKAFSAYSLGNPLYFLLIPAYSRFSMVFGFYMFEYARKEGTAAAFFGNFSPLIFVQGIIILALSFLLGLPQFIIFNIAFLVFIFLITRLYRNKIGGITGDMLGGMCEASEAFLFLVAVCIW</sequence>
<reference evidence="20 21" key="1">
    <citation type="submission" date="2019-03" db="EMBL/GenBank/DDBJ databases">
        <title>Genomic Encyclopedia of Type Strains, Phase IV (KMG-IV): sequencing the most valuable type-strain genomes for metagenomic binning, comparative biology and taxonomic classification.</title>
        <authorList>
            <person name="Goeker M."/>
        </authorList>
    </citation>
    <scope>NUCLEOTIDE SEQUENCE [LARGE SCALE GENOMIC DNA]</scope>
    <source>
        <strain evidence="20 21">DSM 24984</strain>
    </source>
</reference>